<keyword evidence="4" id="KW-0249">Electron transport</keyword>
<comment type="caution">
    <text evidence="8">The sequence shown here is derived from an EMBL/GenBank/DDBJ whole genome shotgun (WGS) entry which is preliminary data.</text>
</comment>
<gene>
    <name evidence="8" type="ORF">NB063_30020</name>
</gene>
<evidence type="ECO:0000256" key="3">
    <source>
        <dbReference type="ARBA" id="ARBA00022723"/>
    </source>
</evidence>
<dbReference type="InterPro" id="IPR050597">
    <property type="entry name" value="Cytochrome_c_Oxidase_Subunit"/>
</dbReference>
<feature type="domain" description="Cytochrome c" evidence="7">
    <location>
        <begin position="68"/>
        <end position="154"/>
    </location>
</feature>
<evidence type="ECO:0000256" key="5">
    <source>
        <dbReference type="ARBA" id="ARBA00023004"/>
    </source>
</evidence>
<dbReference type="EMBL" id="JAMQBK010000106">
    <property type="protein sequence ID" value="MCM2374880.1"/>
    <property type="molecule type" value="Genomic_DNA"/>
</dbReference>
<dbReference type="PANTHER" id="PTHR33751:SF9">
    <property type="entry name" value="CYTOCHROME C4"/>
    <property type="match status" value="1"/>
</dbReference>
<sequence>MKRRLKELAILGAVLGVIGITALVSGVVPVNASSGHWDVTRWVLDYASDRSVGFHSRGIDVPALVEPGMITLGAATYESNCVFCHGQPGERQPPVARGMTPTPPLLNDSIVEKEPRELFYIVKHGIKFAGMPAWPTQKRDDEIWPVVAFLSSLPTMDNAAYLDRVRWDDQDLPDVSPIQDFAIEHCAACHGVDGNGRAGKRVPTIAGQNEGYLRESLLAYRMGERNSGIMMPVAHRLTDDEIDGLASYFASQQRTSSKSDGDAEETTFRAGERLAAQGDRKDKIPSCVDCHGPGETRHSDDYPRLAGLSRWYLERQLELFSLRHRGGSENANLMHPIADKLDADQRHALALYYSTADMISEPEAEGD</sequence>
<evidence type="ECO:0000259" key="7">
    <source>
        <dbReference type="PROSITE" id="PS51007"/>
    </source>
</evidence>
<dbReference type="PRINTS" id="PR00605">
    <property type="entry name" value="CYTCHROMECIC"/>
</dbReference>
<dbReference type="PROSITE" id="PS51007">
    <property type="entry name" value="CYTC"/>
    <property type="match status" value="3"/>
</dbReference>
<accession>A0ABT0UD99</accession>
<evidence type="ECO:0000256" key="4">
    <source>
        <dbReference type="ARBA" id="ARBA00022982"/>
    </source>
</evidence>
<evidence type="ECO:0000313" key="9">
    <source>
        <dbReference type="Proteomes" id="UP001202961"/>
    </source>
</evidence>
<evidence type="ECO:0000256" key="2">
    <source>
        <dbReference type="ARBA" id="ARBA00022617"/>
    </source>
</evidence>
<keyword evidence="2 6" id="KW-0349">Heme</keyword>
<feature type="domain" description="Cytochrome c" evidence="7">
    <location>
        <begin position="259"/>
        <end position="357"/>
    </location>
</feature>
<dbReference type="RefSeq" id="WP_250933131.1">
    <property type="nucleotide sequence ID" value="NZ_JAMQBK010000106.1"/>
</dbReference>
<evidence type="ECO:0000256" key="1">
    <source>
        <dbReference type="ARBA" id="ARBA00022448"/>
    </source>
</evidence>
<evidence type="ECO:0000313" key="8">
    <source>
        <dbReference type="EMBL" id="MCM2374880.1"/>
    </source>
</evidence>
<dbReference type="PANTHER" id="PTHR33751">
    <property type="entry name" value="CBB3-TYPE CYTOCHROME C OXIDASE SUBUNIT FIXP"/>
    <property type="match status" value="1"/>
</dbReference>
<reference evidence="8 9" key="1">
    <citation type="journal article" date="2022" name="Syst. Appl. Microbiol.">
        <title>Rhodopirellula aestuarii sp. nov., a novel member of the genus Rhodopirellula isolated from brackish sediments collected in the Tagus River estuary, Portugal.</title>
        <authorList>
            <person name="Vitorino I.R."/>
            <person name="Klimek D."/>
            <person name="Calusinska M."/>
            <person name="Lobo-da-Cunha A."/>
            <person name="Vasconcelos V."/>
            <person name="Lage O.M."/>
        </authorList>
    </citation>
    <scope>NUCLEOTIDE SEQUENCE [LARGE SCALE GENOMIC DNA]</scope>
    <source>
        <strain evidence="8 9">ICT_H3.1</strain>
    </source>
</reference>
<dbReference type="InterPro" id="IPR036909">
    <property type="entry name" value="Cyt_c-like_dom_sf"/>
</dbReference>
<dbReference type="InterPro" id="IPR008168">
    <property type="entry name" value="Cyt_C_IC"/>
</dbReference>
<organism evidence="8 9">
    <name type="scientific">Aporhodopirellula aestuarii</name>
    <dbReference type="NCBI Taxonomy" id="2950107"/>
    <lineage>
        <taxon>Bacteria</taxon>
        <taxon>Pseudomonadati</taxon>
        <taxon>Planctomycetota</taxon>
        <taxon>Planctomycetia</taxon>
        <taxon>Pirellulales</taxon>
        <taxon>Pirellulaceae</taxon>
        <taxon>Aporhodopirellula</taxon>
    </lineage>
</organism>
<dbReference type="Gene3D" id="1.10.760.10">
    <property type="entry name" value="Cytochrome c-like domain"/>
    <property type="match status" value="3"/>
</dbReference>
<dbReference type="SUPFAM" id="SSF46626">
    <property type="entry name" value="Cytochrome c"/>
    <property type="match status" value="3"/>
</dbReference>
<keyword evidence="1" id="KW-0813">Transport</keyword>
<dbReference type="Proteomes" id="UP001202961">
    <property type="component" value="Unassembled WGS sequence"/>
</dbReference>
<dbReference type="Pfam" id="PF13442">
    <property type="entry name" value="Cytochrome_CBB3"/>
    <property type="match status" value="1"/>
</dbReference>
<dbReference type="InterPro" id="IPR009056">
    <property type="entry name" value="Cyt_c-like_dom"/>
</dbReference>
<keyword evidence="3 6" id="KW-0479">Metal-binding</keyword>
<feature type="domain" description="Cytochrome c" evidence="7">
    <location>
        <begin position="173"/>
        <end position="253"/>
    </location>
</feature>
<keyword evidence="9" id="KW-1185">Reference proteome</keyword>
<dbReference type="Pfam" id="PF00034">
    <property type="entry name" value="Cytochrom_C"/>
    <property type="match status" value="1"/>
</dbReference>
<evidence type="ECO:0000256" key="6">
    <source>
        <dbReference type="PROSITE-ProRule" id="PRU00433"/>
    </source>
</evidence>
<name>A0ABT0UD99_9BACT</name>
<proteinExistence type="predicted"/>
<protein>
    <submittedName>
        <fullName evidence="8">C-type cytochrome</fullName>
    </submittedName>
</protein>
<keyword evidence="5 6" id="KW-0408">Iron</keyword>